<reference evidence="3" key="1">
    <citation type="journal article" date="2019" name="Int. J. Syst. Evol. Microbiol.">
        <title>The Global Catalogue of Microorganisms (GCM) 10K type strain sequencing project: providing services to taxonomists for standard genome sequencing and annotation.</title>
        <authorList>
            <consortium name="The Broad Institute Genomics Platform"/>
            <consortium name="The Broad Institute Genome Sequencing Center for Infectious Disease"/>
            <person name="Wu L."/>
            <person name="Ma J."/>
        </authorList>
    </citation>
    <scope>NUCLEOTIDE SEQUENCE [LARGE SCALE GENOMIC DNA]</scope>
    <source>
        <strain evidence="3">ZS-35-S2</strain>
    </source>
</reference>
<evidence type="ECO:0000313" key="2">
    <source>
        <dbReference type="EMBL" id="MFC6017944.1"/>
    </source>
</evidence>
<dbReference type="RefSeq" id="WP_377422611.1">
    <property type="nucleotide sequence ID" value="NZ_JBHSPR010000010.1"/>
</dbReference>
<dbReference type="EMBL" id="JBHSPR010000010">
    <property type="protein sequence ID" value="MFC6017944.1"/>
    <property type="molecule type" value="Genomic_DNA"/>
</dbReference>
<protein>
    <submittedName>
        <fullName evidence="2">YcaO-like family protein</fullName>
    </submittedName>
</protein>
<dbReference type="Proteomes" id="UP001596203">
    <property type="component" value="Unassembled WGS sequence"/>
</dbReference>
<dbReference type="Pfam" id="PF02624">
    <property type="entry name" value="YcaO"/>
    <property type="match status" value="1"/>
</dbReference>
<proteinExistence type="predicted"/>
<dbReference type="PROSITE" id="PS51664">
    <property type="entry name" value="YCAO"/>
    <property type="match status" value="1"/>
</dbReference>
<gene>
    <name evidence="2" type="ORF">ACFP2T_17215</name>
</gene>
<sequence length="425" mass="45048">MKLRDRVAKAYGPGAHRECTAASTYERVRPYFAHLGITRLADVTGLDRLGIPVYNAIVPRSNDSISVYSGKGSTPVDAKTSALMEAVERFSGWLPLRPTAVASYRELAAAGRAVVRPAEQNIGLLPRYHDELPIYWVEGHDLLGDEPVLVPHGAVCYASYPGAPPCYELTTSNGLASGNSLEEAICHALCELVERDAMTIAEVVGNRLAEVLTSGLVSPRLTPDEAARFTDRATRLDPDTVPPAVRPLVGRFRDAGLDLQLRSIGSDLGIPTVTAYASDESGRPFPPDGVGHGAHPDLEIALTRAITECAQSRAVGGGGPTLMPLPAAAVPAVPVSTVASYPSDDIVADIRLLLDRLRAAGLGRVVVVDLSPPQLPGHVVRVLVPGLESWAIDRSKLGDRATRAWARAVREVDGAIGARGSGRPS</sequence>
<dbReference type="PANTHER" id="PTHR37809">
    <property type="entry name" value="RIBOSOMAL PROTEIN S12 METHYLTHIOTRANSFERASE ACCESSORY FACTOR YCAO"/>
    <property type="match status" value="1"/>
</dbReference>
<dbReference type="InterPro" id="IPR003776">
    <property type="entry name" value="YcaO-like_dom"/>
</dbReference>
<feature type="domain" description="YcaO" evidence="1">
    <location>
        <begin position="70"/>
        <end position="425"/>
    </location>
</feature>
<evidence type="ECO:0000259" key="1">
    <source>
        <dbReference type="PROSITE" id="PS51664"/>
    </source>
</evidence>
<keyword evidence="3" id="KW-1185">Reference proteome</keyword>
<comment type="caution">
    <text evidence="2">The sequence shown here is derived from an EMBL/GenBank/DDBJ whole genome shotgun (WGS) entry which is preliminary data.</text>
</comment>
<accession>A0ABW1KAW0</accession>
<name>A0ABW1KAW0_9ACTN</name>
<dbReference type="PANTHER" id="PTHR37809:SF1">
    <property type="entry name" value="RIBOSOMAL PROTEIN S12 METHYLTHIOTRANSFERASE ACCESSORY FACTOR YCAO"/>
    <property type="match status" value="1"/>
</dbReference>
<evidence type="ECO:0000313" key="3">
    <source>
        <dbReference type="Proteomes" id="UP001596203"/>
    </source>
</evidence>
<organism evidence="2 3">
    <name type="scientific">Plantactinospora solaniradicis</name>
    <dbReference type="NCBI Taxonomy" id="1723736"/>
    <lineage>
        <taxon>Bacteria</taxon>
        <taxon>Bacillati</taxon>
        <taxon>Actinomycetota</taxon>
        <taxon>Actinomycetes</taxon>
        <taxon>Micromonosporales</taxon>
        <taxon>Micromonosporaceae</taxon>
        <taxon>Plantactinospora</taxon>
    </lineage>
</organism>
<dbReference type="Gene3D" id="3.30.1330.230">
    <property type="match status" value="2"/>
</dbReference>
<dbReference type="NCBIfam" id="TIGR00702">
    <property type="entry name" value="YcaO-type kinase domain"/>
    <property type="match status" value="1"/>
</dbReference>